<dbReference type="Proteomes" id="UP000600946">
    <property type="component" value="Unassembled WGS sequence"/>
</dbReference>
<protein>
    <submittedName>
        <fullName evidence="1">Uncharacterized protein</fullName>
    </submittedName>
</protein>
<comment type="caution">
    <text evidence="1">The sequence shown here is derived from an EMBL/GenBank/DDBJ whole genome shotgun (WGS) entry which is preliminary data.</text>
</comment>
<evidence type="ECO:0000313" key="2">
    <source>
        <dbReference type="Proteomes" id="UP000600946"/>
    </source>
</evidence>
<proteinExistence type="predicted"/>
<name>A0ABQ3B009_9ACTN</name>
<sequence>MPAPPLPADIVQDRKAASRELNLALWAHNRSPSTISIGESTHAPALTIWMDVPCPKGMEPAQQLAQTRRFLRHHGVVGKAEFCADTYPRQALTFPTAADVWRLSAVIVEQLSAPNAARYRLRRAAAGVGVEWYSSARYPTLHSPVIRPEDLSVRAARCLYRALAHPSVATAVEREDEDAVEVLLDELTVELSRATGADFLLYQTDDGTIRFSGCTPEAANRLADALAQHTRRLRAALAVALDFESAS</sequence>
<accession>A0ABQ3B009</accession>
<organism evidence="1 2">
    <name type="scientific">Streptomyces xanthochromogenes</name>
    <dbReference type="NCBI Taxonomy" id="67384"/>
    <lineage>
        <taxon>Bacteria</taxon>
        <taxon>Bacillati</taxon>
        <taxon>Actinomycetota</taxon>
        <taxon>Actinomycetes</taxon>
        <taxon>Kitasatosporales</taxon>
        <taxon>Streptomycetaceae</taxon>
        <taxon>Streptomyces</taxon>
    </lineage>
</organism>
<gene>
    <name evidence="1" type="ORF">GCM10010326_76030</name>
</gene>
<dbReference type="RefSeq" id="WP_190029538.1">
    <property type="nucleotide sequence ID" value="NZ_BMUU01000024.1"/>
</dbReference>
<keyword evidence="2" id="KW-1185">Reference proteome</keyword>
<evidence type="ECO:0000313" key="1">
    <source>
        <dbReference type="EMBL" id="GGY70613.1"/>
    </source>
</evidence>
<dbReference type="GeneID" id="96295431"/>
<reference evidence="2" key="1">
    <citation type="journal article" date="2019" name="Int. J. Syst. Evol. Microbiol.">
        <title>The Global Catalogue of Microorganisms (GCM) 10K type strain sequencing project: providing services to taxonomists for standard genome sequencing and annotation.</title>
        <authorList>
            <consortium name="The Broad Institute Genomics Platform"/>
            <consortium name="The Broad Institute Genome Sequencing Center for Infectious Disease"/>
            <person name="Wu L."/>
            <person name="Ma J."/>
        </authorList>
    </citation>
    <scope>NUCLEOTIDE SEQUENCE [LARGE SCALE GENOMIC DNA]</scope>
    <source>
        <strain evidence="2">JCM 4594</strain>
    </source>
</reference>
<dbReference type="EMBL" id="BMUU01000024">
    <property type="protein sequence ID" value="GGY70613.1"/>
    <property type="molecule type" value="Genomic_DNA"/>
</dbReference>